<name>A0A1Y2E6P0_9PEZI</name>
<evidence type="ECO:0000313" key="2">
    <source>
        <dbReference type="EMBL" id="ORY67107.1"/>
    </source>
</evidence>
<accession>A0A1Y2E6P0</accession>
<dbReference type="GeneID" id="63775953"/>
<dbReference type="OrthoDB" id="10261951at2759"/>
<sequence>MAPESYKSNWTSKSKMTAQERDDSNTKTTHPTPLALFSYIPLSPNLISQVPKYMSYSFYGSFDANILSTSAASFVESNSNANSESIKPVIHNFLTLSRDYCRSSAKPQDRSQITHSCWLCIRMGPPTDEWKVPRWHRDGRMFECSCSSTPEGVRRPHSKYAMVIIGTATRVLAPSSYVDDVLQSVKRSNEDRGRSEIAEKIAGCEEVAMERGQIIRFSWGQKDSPVHSEPDSTGEHRVFVSVLYGSEDEIRDMCKLRRVQYVRSEIWEA</sequence>
<protein>
    <submittedName>
        <fullName evidence="2">Uncharacterized protein</fullName>
    </submittedName>
</protein>
<dbReference type="EMBL" id="MCFJ01000004">
    <property type="protein sequence ID" value="ORY67107.1"/>
    <property type="molecule type" value="Genomic_DNA"/>
</dbReference>
<feature type="compositionally biased region" description="Polar residues" evidence="1">
    <location>
        <begin position="1"/>
        <end position="17"/>
    </location>
</feature>
<reference evidence="2 3" key="1">
    <citation type="submission" date="2016-07" db="EMBL/GenBank/DDBJ databases">
        <title>Pervasive Adenine N6-methylation of Active Genes in Fungi.</title>
        <authorList>
            <consortium name="DOE Joint Genome Institute"/>
            <person name="Mondo S.J."/>
            <person name="Dannebaum R.O."/>
            <person name="Kuo R.C."/>
            <person name="Labutti K."/>
            <person name="Haridas S."/>
            <person name="Kuo A."/>
            <person name="Salamov A."/>
            <person name="Ahrendt S.R."/>
            <person name="Lipzen A."/>
            <person name="Sullivan W."/>
            <person name="Andreopoulos W.B."/>
            <person name="Clum A."/>
            <person name="Lindquist E."/>
            <person name="Daum C."/>
            <person name="Ramamoorthy G.K."/>
            <person name="Gryganskyi A."/>
            <person name="Culley D."/>
            <person name="Magnuson J.K."/>
            <person name="James T.Y."/>
            <person name="O'Malley M.A."/>
            <person name="Stajich J.E."/>
            <person name="Spatafora J.W."/>
            <person name="Visel A."/>
            <person name="Grigoriev I.V."/>
        </authorList>
    </citation>
    <scope>NUCLEOTIDE SEQUENCE [LARGE SCALE GENOMIC DNA]</scope>
    <source>
        <strain evidence="2 3">CBS 129021</strain>
    </source>
</reference>
<evidence type="ECO:0000313" key="3">
    <source>
        <dbReference type="Proteomes" id="UP000193689"/>
    </source>
</evidence>
<dbReference type="InParanoid" id="A0A1Y2E6P0"/>
<organism evidence="2 3">
    <name type="scientific">Pseudomassariella vexata</name>
    <dbReference type="NCBI Taxonomy" id="1141098"/>
    <lineage>
        <taxon>Eukaryota</taxon>
        <taxon>Fungi</taxon>
        <taxon>Dikarya</taxon>
        <taxon>Ascomycota</taxon>
        <taxon>Pezizomycotina</taxon>
        <taxon>Sordariomycetes</taxon>
        <taxon>Xylariomycetidae</taxon>
        <taxon>Amphisphaeriales</taxon>
        <taxon>Pseudomassariaceae</taxon>
        <taxon>Pseudomassariella</taxon>
    </lineage>
</organism>
<dbReference type="Proteomes" id="UP000193689">
    <property type="component" value="Unassembled WGS sequence"/>
</dbReference>
<gene>
    <name evidence="2" type="ORF">BCR38DRAFT_426105</name>
</gene>
<feature type="region of interest" description="Disordered" evidence="1">
    <location>
        <begin position="1"/>
        <end position="29"/>
    </location>
</feature>
<proteinExistence type="predicted"/>
<keyword evidence="3" id="KW-1185">Reference proteome</keyword>
<comment type="caution">
    <text evidence="2">The sequence shown here is derived from an EMBL/GenBank/DDBJ whole genome shotgun (WGS) entry which is preliminary data.</text>
</comment>
<evidence type="ECO:0000256" key="1">
    <source>
        <dbReference type="SAM" id="MobiDB-lite"/>
    </source>
</evidence>
<dbReference type="AlphaFoldDB" id="A0A1Y2E6P0"/>
<dbReference type="STRING" id="1141098.A0A1Y2E6P0"/>
<dbReference type="RefSeq" id="XP_040717731.1">
    <property type="nucleotide sequence ID" value="XM_040859741.1"/>
</dbReference>